<accession>A0A834U107</accession>
<dbReference type="Proteomes" id="UP000634136">
    <property type="component" value="Unassembled WGS sequence"/>
</dbReference>
<keyword evidence="2" id="KW-1185">Reference proteome</keyword>
<dbReference type="AlphaFoldDB" id="A0A834U107"/>
<proteinExistence type="predicted"/>
<dbReference type="EMBL" id="JAAIUW010000005">
    <property type="protein sequence ID" value="KAF7831372.1"/>
    <property type="molecule type" value="Genomic_DNA"/>
</dbReference>
<sequence length="190" mass="20926">MIKRLAEAVEIDLLKEEDLLQYHDVNFCSVYPITNAQTLTNAESSFQAQWSTRRRLEKRKQSLVHSDNLSNSSCCILDSSDKQEPFIHIIAGNSTWKGACIRKRPSAAASASIATKVIVIEQRSRPQISPTILIRSSSSSNPSAISASETPSSLPDKAISVLFKCESWVLEQLSKEENRVNKTCGSGSIA</sequence>
<name>A0A834U107_9FABA</name>
<protein>
    <submittedName>
        <fullName evidence="1">Uncharacterized protein</fullName>
    </submittedName>
</protein>
<reference evidence="1" key="1">
    <citation type="submission" date="2020-09" db="EMBL/GenBank/DDBJ databases">
        <title>Genome-Enabled Discovery of Anthraquinone Biosynthesis in Senna tora.</title>
        <authorList>
            <person name="Kang S.-H."/>
            <person name="Pandey R.P."/>
            <person name="Lee C.-M."/>
            <person name="Sim J.-S."/>
            <person name="Jeong J.-T."/>
            <person name="Choi B.-S."/>
            <person name="Jung M."/>
            <person name="Ginzburg D."/>
            <person name="Zhao K."/>
            <person name="Won S.Y."/>
            <person name="Oh T.-J."/>
            <person name="Yu Y."/>
            <person name="Kim N.-H."/>
            <person name="Lee O.R."/>
            <person name="Lee T.-H."/>
            <person name="Bashyal P."/>
            <person name="Kim T.-S."/>
            <person name="Lee W.-H."/>
            <person name="Kawkins C."/>
            <person name="Kim C.-K."/>
            <person name="Kim J.S."/>
            <person name="Ahn B.O."/>
            <person name="Rhee S.Y."/>
            <person name="Sohng J.K."/>
        </authorList>
    </citation>
    <scope>NUCLEOTIDE SEQUENCE</scope>
    <source>
        <tissue evidence="1">Leaf</tissue>
    </source>
</reference>
<evidence type="ECO:0000313" key="2">
    <source>
        <dbReference type="Proteomes" id="UP000634136"/>
    </source>
</evidence>
<comment type="caution">
    <text evidence="1">The sequence shown here is derived from an EMBL/GenBank/DDBJ whole genome shotgun (WGS) entry which is preliminary data.</text>
</comment>
<gene>
    <name evidence="1" type="ORF">G2W53_013705</name>
</gene>
<organism evidence="1 2">
    <name type="scientific">Senna tora</name>
    <dbReference type="NCBI Taxonomy" id="362788"/>
    <lineage>
        <taxon>Eukaryota</taxon>
        <taxon>Viridiplantae</taxon>
        <taxon>Streptophyta</taxon>
        <taxon>Embryophyta</taxon>
        <taxon>Tracheophyta</taxon>
        <taxon>Spermatophyta</taxon>
        <taxon>Magnoliopsida</taxon>
        <taxon>eudicotyledons</taxon>
        <taxon>Gunneridae</taxon>
        <taxon>Pentapetalae</taxon>
        <taxon>rosids</taxon>
        <taxon>fabids</taxon>
        <taxon>Fabales</taxon>
        <taxon>Fabaceae</taxon>
        <taxon>Caesalpinioideae</taxon>
        <taxon>Cassia clade</taxon>
        <taxon>Senna</taxon>
    </lineage>
</organism>
<evidence type="ECO:0000313" key="1">
    <source>
        <dbReference type="EMBL" id="KAF7831372.1"/>
    </source>
</evidence>